<gene>
    <name evidence="1" type="ORF">BDY19DRAFT_991867</name>
</gene>
<comment type="caution">
    <text evidence="1">The sequence shown here is derived from an EMBL/GenBank/DDBJ whole genome shotgun (WGS) entry which is preliminary data.</text>
</comment>
<dbReference type="Proteomes" id="UP001055072">
    <property type="component" value="Unassembled WGS sequence"/>
</dbReference>
<name>A0ACB8UBF5_9APHY</name>
<accession>A0ACB8UBF5</accession>
<evidence type="ECO:0000313" key="1">
    <source>
        <dbReference type="EMBL" id="KAI0091300.1"/>
    </source>
</evidence>
<keyword evidence="2" id="KW-1185">Reference proteome</keyword>
<protein>
    <submittedName>
        <fullName evidence="1">Uncharacterized protein</fullName>
    </submittedName>
</protein>
<organism evidence="1 2">
    <name type="scientific">Irpex rosettiformis</name>
    <dbReference type="NCBI Taxonomy" id="378272"/>
    <lineage>
        <taxon>Eukaryota</taxon>
        <taxon>Fungi</taxon>
        <taxon>Dikarya</taxon>
        <taxon>Basidiomycota</taxon>
        <taxon>Agaricomycotina</taxon>
        <taxon>Agaricomycetes</taxon>
        <taxon>Polyporales</taxon>
        <taxon>Irpicaceae</taxon>
        <taxon>Irpex</taxon>
    </lineage>
</organism>
<evidence type="ECO:0000313" key="2">
    <source>
        <dbReference type="Proteomes" id="UP001055072"/>
    </source>
</evidence>
<proteinExistence type="predicted"/>
<reference evidence="1" key="1">
    <citation type="journal article" date="2021" name="Environ. Microbiol.">
        <title>Gene family expansions and transcriptome signatures uncover fungal adaptations to wood decay.</title>
        <authorList>
            <person name="Hage H."/>
            <person name="Miyauchi S."/>
            <person name="Viragh M."/>
            <person name="Drula E."/>
            <person name="Min B."/>
            <person name="Chaduli D."/>
            <person name="Navarro D."/>
            <person name="Favel A."/>
            <person name="Norest M."/>
            <person name="Lesage-Meessen L."/>
            <person name="Balint B."/>
            <person name="Merenyi Z."/>
            <person name="de Eugenio L."/>
            <person name="Morin E."/>
            <person name="Martinez A.T."/>
            <person name="Baldrian P."/>
            <person name="Stursova M."/>
            <person name="Martinez M.J."/>
            <person name="Novotny C."/>
            <person name="Magnuson J.K."/>
            <person name="Spatafora J.W."/>
            <person name="Maurice S."/>
            <person name="Pangilinan J."/>
            <person name="Andreopoulos W."/>
            <person name="LaButti K."/>
            <person name="Hundley H."/>
            <person name="Na H."/>
            <person name="Kuo A."/>
            <person name="Barry K."/>
            <person name="Lipzen A."/>
            <person name="Henrissat B."/>
            <person name="Riley R."/>
            <person name="Ahrendt S."/>
            <person name="Nagy L.G."/>
            <person name="Grigoriev I.V."/>
            <person name="Martin F."/>
            <person name="Rosso M.N."/>
        </authorList>
    </citation>
    <scope>NUCLEOTIDE SEQUENCE</scope>
    <source>
        <strain evidence="1">CBS 384.51</strain>
    </source>
</reference>
<sequence length="132" mass="14698">MGQTYSLASVTRRVWVATSSPPYKLFSVEVDGGGTIEDLAVAICKRDPSFGPSTSLALYTPRLNIIFIEPRGGVFSRIADMKRNGDRFTRLVESSSLRISIPDIEYIFPVVDVVLDVDNVMVESEDYIWDTS</sequence>
<dbReference type="EMBL" id="MU274906">
    <property type="protein sequence ID" value="KAI0091300.1"/>
    <property type="molecule type" value="Genomic_DNA"/>
</dbReference>